<dbReference type="InterPro" id="IPR013217">
    <property type="entry name" value="Methyltransf_12"/>
</dbReference>
<dbReference type="SUPFAM" id="SSF53335">
    <property type="entry name" value="S-adenosyl-L-methionine-dependent methyltransferases"/>
    <property type="match status" value="1"/>
</dbReference>
<evidence type="ECO:0000259" key="2">
    <source>
        <dbReference type="Pfam" id="PF08242"/>
    </source>
</evidence>
<evidence type="ECO:0000256" key="1">
    <source>
        <dbReference type="SAM" id="MobiDB-lite"/>
    </source>
</evidence>
<name>A0AAT9HDY1_9ACTN</name>
<feature type="region of interest" description="Disordered" evidence="1">
    <location>
        <begin position="195"/>
        <end position="245"/>
    </location>
</feature>
<dbReference type="Gene3D" id="3.40.50.150">
    <property type="entry name" value="Vaccinia Virus protein VP39"/>
    <property type="match status" value="1"/>
</dbReference>
<accession>A0AAT9HDY1</accession>
<evidence type="ECO:0000313" key="3">
    <source>
        <dbReference type="EMBL" id="BFO15552.1"/>
    </source>
</evidence>
<dbReference type="PANTHER" id="PTHR37886">
    <property type="entry name" value="S-ADENOSYL-L-METHIONINE-DEPENDENT METHYLTRANSFERASES SUPERFAMILY PROTEIN"/>
    <property type="match status" value="1"/>
</dbReference>
<dbReference type="PANTHER" id="PTHR37886:SF1">
    <property type="entry name" value="S-ADENOSYL-L-METHIONINE-DEPENDENT METHYLTRANSFERASES SUPERFAMILY PROTEIN"/>
    <property type="match status" value="1"/>
</dbReference>
<dbReference type="EMBL" id="AP035768">
    <property type="protein sequence ID" value="BFO15552.1"/>
    <property type="molecule type" value="Genomic_DNA"/>
</dbReference>
<gene>
    <name evidence="3" type="ORF">SHKM778_19400</name>
</gene>
<feature type="domain" description="Methyltransferase type 12" evidence="2">
    <location>
        <begin position="99"/>
        <end position="198"/>
    </location>
</feature>
<protein>
    <recommendedName>
        <fullName evidence="2">Methyltransferase type 12 domain-containing protein</fullName>
    </recommendedName>
</protein>
<organism evidence="3">
    <name type="scientific">Streptomyces haneummycinicus</name>
    <dbReference type="NCBI Taxonomy" id="3074435"/>
    <lineage>
        <taxon>Bacteria</taxon>
        <taxon>Bacillati</taxon>
        <taxon>Actinomycetota</taxon>
        <taxon>Actinomycetes</taxon>
        <taxon>Kitasatosporales</taxon>
        <taxon>Streptomycetaceae</taxon>
        <taxon>Streptomyces</taxon>
    </lineage>
</organism>
<dbReference type="AlphaFoldDB" id="A0AAT9HDY1"/>
<reference evidence="3" key="1">
    <citation type="submission" date="2024-06" db="EMBL/GenBank/DDBJ databases">
        <authorList>
            <consortium name="consrtm"/>
            <person name="Uemura M."/>
            <person name="Terahara T."/>
        </authorList>
    </citation>
    <scope>NUCLEOTIDE SEQUENCE</scope>
    <source>
        <strain evidence="3">KM77-8</strain>
    </source>
</reference>
<dbReference type="CDD" id="cd02440">
    <property type="entry name" value="AdoMet_MTases"/>
    <property type="match status" value="1"/>
</dbReference>
<dbReference type="Pfam" id="PF08242">
    <property type="entry name" value="Methyltransf_12"/>
    <property type="match status" value="1"/>
</dbReference>
<sequence length="310" mass="34745">MGAEDTGRNRGTLAHRAGYALRHPRRVPAHARRALRDTWLRLLHRDHIAYYRAVMASDASRGAEAAVGHNPSREQWARIGRMQFDYLLRHGLRPHHRMLEIGCGNLRAGRLFIDHLEPGHYYGIDISPHILLAAQDTLVRDGLQAKMPYLSLADDLTFAFLPDAHFDVVHAHSVFSHSPRHVIEECFAHVGRCSRPAGSSTSPSTARRARSTRCCTRTSTTGPRRSWNWPPGTASPPGSWTTGRNCRTGSRRCGLRRCRTGSGPVPWGHENLRLPLRRRPRRTLHAPRGSSRDCSARAGTRWCGAARTPV</sequence>
<proteinExistence type="predicted"/>
<feature type="compositionally biased region" description="Low complexity" evidence="1">
    <location>
        <begin position="195"/>
        <end position="226"/>
    </location>
</feature>
<dbReference type="InterPro" id="IPR029063">
    <property type="entry name" value="SAM-dependent_MTases_sf"/>
</dbReference>
<reference evidence="3" key="2">
    <citation type="submission" date="2024-07" db="EMBL/GenBank/DDBJ databases">
        <title>Streptomyces haneummycinica sp. nov., a new antibiotic-producing actinobacterium isolated from marine sediment.</title>
        <authorList>
            <person name="Uemura M."/>
            <person name="Hamada M."/>
            <person name="Hirano S."/>
            <person name="Kobayashi K."/>
            <person name="Ohshiro T."/>
            <person name="Kobayashi T."/>
            <person name="Terahara T."/>
        </authorList>
    </citation>
    <scope>NUCLEOTIDE SEQUENCE</scope>
    <source>
        <strain evidence="3">KM77-8</strain>
    </source>
</reference>
<feature type="compositionally biased region" description="Polar residues" evidence="1">
    <location>
        <begin position="236"/>
        <end position="245"/>
    </location>
</feature>